<dbReference type="Pfam" id="PF14184">
    <property type="entry name" value="YrvL"/>
    <property type="match status" value="1"/>
</dbReference>
<dbReference type="InterPro" id="IPR025912">
    <property type="entry name" value="YrvL"/>
</dbReference>
<evidence type="ECO:0000256" key="1">
    <source>
        <dbReference type="SAM" id="Phobius"/>
    </source>
</evidence>
<feature type="transmembrane region" description="Helical" evidence="1">
    <location>
        <begin position="44"/>
        <end position="68"/>
    </location>
</feature>
<sequence length="141" mass="15787">MKENIKNIIGMTLFVIFIMGIFIAIYFFGIAGIFELIGVQYQSIWSLIIFVISIFILGLPVDLVLGSMAELTVEKIRGKITAFVIQFLFGFVTNWVVIFIVDVFMSGINLSPGAKLVSSLILTIFESVFGNEKNKHRKEAV</sequence>
<proteinExistence type="predicted"/>
<keyword evidence="3" id="KW-1185">Reference proteome</keyword>
<reference evidence="3" key="1">
    <citation type="journal article" date="2019" name="Int. J. Syst. Evol. Microbiol.">
        <title>The Global Catalogue of Microorganisms (GCM) 10K type strain sequencing project: providing services to taxonomists for standard genome sequencing and annotation.</title>
        <authorList>
            <consortium name="The Broad Institute Genomics Platform"/>
            <consortium name="The Broad Institute Genome Sequencing Center for Infectious Disease"/>
            <person name="Wu L."/>
            <person name="Ma J."/>
        </authorList>
    </citation>
    <scope>NUCLEOTIDE SEQUENCE [LARGE SCALE GENOMIC DNA]</scope>
    <source>
        <strain evidence="3">JCM 12149</strain>
    </source>
</reference>
<keyword evidence="1" id="KW-0472">Membrane</keyword>
<gene>
    <name evidence="2" type="ORF">GCM10008983_18620</name>
</gene>
<evidence type="ECO:0000313" key="3">
    <source>
        <dbReference type="Proteomes" id="UP001501459"/>
    </source>
</evidence>
<dbReference type="Proteomes" id="UP001501459">
    <property type="component" value="Unassembled WGS sequence"/>
</dbReference>
<keyword evidence="1" id="KW-1133">Transmembrane helix</keyword>
<name>A0ABP3J4M0_9BACI</name>
<evidence type="ECO:0000313" key="2">
    <source>
        <dbReference type="EMBL" id="GAA0441814.1"/>
    </source>
</evidence>
<feature type="transmembrane region" description="Helical" evidence="1">
    <location>
        <begin position="12"/>
        <end position="38"/>
    </location>
</feature>
<dbReference type="RefSeq" id="WP_343752578.1">
    <property type="nucleotide sequence ID" value="NZ_BAAADM010000051.1"/>
</dbReference>
<evidence type="ECO:0008006" key="4">
    <source>
        <dbReference type="Google" id="ProtNLM"/>
    </source>
</evidence>
<comment type="caution">
    <text evidence="2">The sequence shown here is derived from an EMBL/GenBank/DDBJ whole genome shotgun (WGS) entry which is preliminary data.</text>
</comment>
<accession>A0ABP3J4M0</accession>
<organism evidence="2 3">
    <name type="scientific">Lentibacillus halophilus</name>
    <dbReference type="NCBI Taxonomy" id="295065"/>
    <lineage>
        <taxon>Bacteria</taxon>
        <taxon>Bacillati</taxon>
        <taxon>Bacillota</taxon>
        <taxon>Bacilli</taxon>
        <taxon>Bacillales</taxon>
        <taxon>Bacillaceae</taxon>
        <taxon>Lentibacillus</taxon>
    </lineage>
</organism>
<protein>
    <recommendedName>
        <fullName evidence="4">Regulatory protein YrvL</fullName>
    </recommendedName>
</protein>
<feature type="transmembrane region" description="Helical" evidence="1">
    <location>
        <begin position="80"/>
        <end position="101"/>
    </location>
</feature>
<keyword evidence="1" id="KW-0812">Transmembrane</keyword>
<dbReference type="EMBL" id="BAAADM010000051">
    <property type="protein sequence ID" value="GAA0441814.1"/>
    <property type="molecule type" value="Genomic_DNA"/>
</dbReference>